<dbReference type="PROSITE" id="PS51257">
    <property type="entry name" value="PROKAR_LIPOPROTEIN"/>
    <property type="match status" value="1"/>
</dbReference>
<dbReference type="InterPro" id="IPR006187">
    <property type="entry name" value="Claudin"/>
</dbReference>
<keyword evidence="9 10" id="KW-0472">Membrane</keyword>
<evidence type="ECO:0000256" key="1">
    <source>
        <dbReference type="ARBA" id="ARBA00004435"/>
    </source>
</evidence>
<dbReference type="Proteomes" id="UP000694547">
    <property type="component" value="Chromosome 23"/>
</dbReference>
<feature type="transmembrane region" description="Helical" evidence="10">
    <location>
        <begin position="119"/>
        <end position="140"/>
    </location>
</feature>
<evidence type="ECO:0000256" key="4">
    <source>
        <dbReference type="ARBA" id="ARBA00022427"/>
    </source>
</evidence>
<evidence type="ECO:0000256" key="2">
    <source>
        <dbReference type="ARBA" id="ARBA00004651"/>
    </source>
</evidence>
<accession>A0A8C8VRT1</accession>
<evidence type="ECO:0000256" key="7">
    <source>
        <dbReference type="ARBA" id="ARBA00022949"/>
    </source>
</evidence>
<dbReference type="PRINTS" id="PR01077">
    <property type="entry name" value="CLAUDIN"/>
</dbReference>
<protein>
    <recommendedName>
        <fullName evidence="13">Claudin</fullName>
    </recommendedName>
</protein>
<evidence type="ECO:0000256" key="5">
    <source>
        <dbReference type="ARBA" id="ARBA00022475"/>
    </source>
</evidence>
<feature type="transmembrane region" description="Helical" evidence="10">
    <location>
        <begin position="160"/>
        <end position="182"/>
    </location>
</feature>
<keyword evidence="5" id="KW-1003">Cell membrane</keyword>
<dbReference type="Ensembl" id="ENSPEMT00000000596.2">
    <property type="protein sequence ID" value="ENSPEMP00000000590.2"/>
    <property type="gene ID" value="ENSPEMG00000000427.2"/>
</dbReference>
<evidence type="ECO:0000256" key="3">
    <source>
        <dbReference type="ARBA" id="ARBA00008295"/>
    </source>
</evidence>
<comment type="similarity">
    <text evidence="3">Belongs to the claudin family.</text>
</comment>
<evidence type="ECO:0000256" key="6">
    <source>
        <dbReference type="ARBA" id="ARBA00022692"/>
    </source>
</evidence>
<name>A0A8C8VRT1_PERMB</name>
<dbReference type="GeneTree" id="ENSGT00940000154762"/>
<dbReference type="Gene3D" id="1.20.140.150">
    <property type="match status" value="1"/>
</dbReference>
<dbReference type="Pfam" id="PF00822">
    <property type="entry name" value="PMP22_Claudin"/>
    <property type="match status" value="1"/>
</dbReference>
<evidence type="ECO:0000256" key="10">
    <source>
        <dbReference type="SAM" id="Phobius"/>
    </source>
</evidence>
<keyword evidence="8 10" id="KW-1133">Transmembrane helix</keyword>
<evidence type="ECO:0000313" key="11">
    <source>
        <dbReference type="Ensembl" id="ENSPEMP00000000590.2"/>
    </source>
</evidence>
<reference evidence="11" key="2">
    <citation type="submission" date="2025-08" db="UniProtKB">
        <authorList>
            <consortium name="Ensembl"/>
        </authorList>
    </citation>
    <scope>IDENTIFICATION</scope>
</reference>
<evidence type="ECO:0000256" key="8">
    <source>
        <dbReference type="ARBA" id="ARBA00022989"/>
    </source>
</evidence>
<comment type="subcellular location">
    <subcellularLocation>
        <location evidence="1">Cell junction</location>
        <location evidence="1">Tight junction</location>
    </subcellularLocation>
    <subcellularLocation>
        <location evidence="2">Cell membrane</location>
        <topology evidence="2">Multi-pass membrane protein</topology>
    </subcellularLocation>
</comment>
<evidence type="ECO:0000313" key="12">
    <source>
        <dbReference type="Proteomes" id="UP000694547"/>
    </source>
</evidence>
<organism evidence="11 12">
    <name type="scientific">Peromyscus maniculatus bairdii</name>
    <name type="common">Prairie deer mouse</name>
    <dbReference type="NCBI Taxonomy" id="230844"/>
    <lineage>
        <taxon>Eukaryota</taxon>
        <taxon>Metazoa</taxon>
        <taxon>Chordata</taxon>
        <taxon>Craniata</taxon>
        <taxon>Vertebrata</taxon>
        <taxon>Euteleostomi</taxon>
        <taxon>Mammalia</taxon>
        <taxon>Eutheria</taxon>
        <taxon>Euarchontoglires</taxon>
        <taxon>Glires</taxon>
        <taxon>Rodentia</taxon>
        <taxon>Myomorpha</taxon>
        <taxon>Muroidea</taxon>
        <taxon>Cricetidae</taxon>
        <taxon>Neotominae</taxon>
        <taxon>Peromyscus</taxon>
    </lineage>
</organism>
<dbReference type="PROSITE" id="PS01346">
    <property type="entry name" value="CLAUDIN"/>
    <property type="match status" value="1"/>
</dbReference>
<keyword evidence="7" id="KW-0965">Cell junction</keyword>
<dbReference type="PANTHER" id="PTHR12002">
    <property type="entry name" value="CLAUDIN"/>
    <property type="match status" value="1"/>
</dbReference>
<dbReference type="GO" id="GO:0005198">
    <property type="term" value="F:structural molecule activity"/>
    <property type="evidence" value="ECO:0007669"/>
    <property type="project" value="InterPro"/>
</dbReference>
<evidence type="ECO:0000256" key="9">
    <source>
        <dbReference type="ARBA" id="ARBA00023136"/>
    </source>
</evidence>
<sequence>MVRMEQEAISFSLATLGWLCAIVSCILPFWKVTLPDDETNPDDSICEGLWHMCQVDKSNRIQCTLYGIRPAVTQDLSVARVSMVICIIGTWLGLLLCMIGDERIRCVKSRGIVLKIMRAVSVIFLDVGFLVLISTSWVSYNVSRGFSNPLLGSTKKTEMGASLRLAWASSLLLLLGGTLLCFDCPSLDDLSRLTVDCASSLQETTEMHRVSLSLPFELFIFRLTSDHLTTLFCRCFIPKVSRRPSELARLKMPSSQVLESVNYF</sequence>
<dbReference type="GO" id="GO:0005923">
    <property type="term" value="C:bicellular tight junction"/>
    <property type="evidence" value="ECO:0007669"/>
    <property type="project" value="UniProtKB-SubCell"/>
</dbReference>
<dbReference type="AlphaFoldDB" id="A0A8C8VRT1"/>
<reference evidence="11 12" key="1">
    <citation type="submission" date="2018-10" db="EMBL/GenBank/DDBJ databases">
        <title>Improved assembly of the deer mouse Peromyscus maniculatus genome.</title>
        <authorList>
            <person name="Lassance J.-M."/>
            <person name="Hoekstra H.E."/>
        </authorList>
    </citation>
    <scope>NUCLEOTIDE SEQUENCE [LARGE SCALE GENOMIC DNA]</scope>
</reference>
<keyword evidence="6 10" id="KW-0812">Transmembrane</keyword>
<dbReference type="GO" id="GO:0005886">
    <property type="term" value="C:plasma membrane"/>
    <property type="evidence" value="ECO:0007669"/>
    <property type="project" value="UniProtKB-SubCell"/>
</dbReference>
<dbReference type="InterPro" id="IPR017974">
    <property type="entry name" value="Claudin_CS"/>
</dbReference>
<feature type="transmembrane region" description="Helical" evidence="10">
    <location>
        <begin position="78"/>
        <end position="99"/>
    </location>
</feature>
<proteinExistence type="inferred from homology"/>
<keyword evidence="12" id="KW-1185">Reference proteome</keyword>
<keyword evidence="4" id="KW-0796">Tight junction</keyword>
<evidence type="ECO:0008006" key="13">
    <source>
        <dbReference type="Google" id="ProtNLM"/>
    </source>
</evidence>
<reference evidence="11" key="3">
    <citation type="submission" date="2025-09" db="UniProtKB">
        <authorList>
            <consortium name="Ensembl"/>
        </authorList>
    </citation>
    <scope>IDENTIFICATION</scope>
</reference>
<dbReference type="InterPro" id="IPR004031">
    <property type="entry name" value="PMP22/EMP/MP20/Claudin"/>
</dbReference>
<feature type="transmembrane region" description="Helical" evidence="10">
    <location>
        <begin position="12"/>
        <end position="30"/>
    </location>
</feature>